<feature type="compositionally biased region" description="Polar residues" evidence="2">
    <location>
        <begin position="712"/>
        <end position="728"/>
    </location>
</feature>
<protein>
    <recommendedName>
        <fullName evidence="3">MATH domain-containing protein</fullName>
    </recommendedName>
</protein>
<name>A0A9D4ZTG1_ADICA</name>
<feature type="compositionally biased region" description="Low complexity" evidence="2">
    <location>
        <begin position="575"/>
        <end position="588"/>
    </location>
</feature>
<keyword evidence="5" id="KW-1185">Reference proteome</keyword>
<dbReference type="CDD" id="cd00121">
    <property type="entry name" value="MATH"/>
    <property type="match status" value="1"/>
</dbReference>
<dbReference type="EMBL" id="JABFUD020000001">
    <property type="protein sequence ID" value="KAI5084817.1"/>
    <property type="molecule type" value="Genomic_DNA"/>
</dbReference>
<feature type="compositionally biased region" description="Low complexity" evidence="2">
    <location>
        <begin position="486"/>
        <end position="498"/>
    </location>
</feature>
<evidence type="ECO:0000256" key="1">
    <source>
        <dbReference type="SAM" id="Coils"/>
    </source>
</evidence>
<gene>
    <name evidence="4" type="ORF">GOP47_0000986</name>
</gene>
<feature type="region of interest" description="Disordered" evidence="2">
    <location>
        <begin position="444"/>
        <end position="517"/>
    </location>
</feature>
<feature type="region of interest" description="Disordered" evidence="2">
    <location>
        <begin position="36"/>
        <end position="62"/>
    </location>
</feature>
<dbReference type="SUPFAM" id="SSF49599">
    <property type="entry name" value="TRAF domain-like"/>
    <property type="match status" value="1"/>
</dbReference>
<dbReference type="Pfam" id="PF22486">
    <property type="entry name" value="MATH_2"/>
    <property type="match status" value="1"/>
</dbReference>
<dbReference type="InterPro" id="IPR055327">
    <property type="entry name" value="TRAF1A/B"/>
</dbReference>
<sequence>MACNLREEEGTSCSVDANKPSKFDLADCGSEWRSWDQFEASPPSTSPAWNSEEDEDSGSCMPGTRPSDLYGKFTWKIENFSQISKRELRSNMFEVGGYKWYILVYPQGCDVCNHLSLFLCVADYDKLLPGWSHFVQFTIAVVNKDPKKSKYSDTLHRFCKKEHDWGWKKFMELSKVLDGFTVADTLVIKAQVQVIRENPHRPFRCLDCQYRRELVRVYMTNVEGICRRFVEEKREKIGKLMGDPLRWPSFRAFWAALEENVRRRLSREKTDIILKAIVKAFFNEKEVTSTLVMDALYSGCKALDYRSKNKKGKINGVEIEEARNPVVWIDKDFFVLAGDVLSLLDRAAHESLPSYKDEKGPQNRTKDGGPGDDFGKDTMERDERRLTELGRRTVEMFVLAHLFSNRVEVEYLEAIALKRQEELIREEEAAGQAEIELKARREAAEKEKRNKKKQAKQRRNIRKEKEKDGEEKQSVAGGQSRLGEGSTSSRASLSSSKEASIRTGDIVDDDDDSSVLDNTDGIVGTLRAALEDGDADRTFWEREGSDFHPTTEASFSGGSCIDSAQNGRSNRKQQSLLDDSSSTCSSDSIPSNNTTLDGFGRRRSNTADQLPNSVNRVRGRIGSDKELRASDNKGVLRVRAGSGSSEASVLGGVDADTVIASLKQRVQWLQQRLHEKEEEVVLLHQQLSLYQHHYGCDVLKEDDPKIAKVSDWTPSRVGSDSVPLSPSRESGESLKNGGGSLDDFQHVRGGSSDPAASLANGSCSETLLGSHSGVQSIPVANLSKGSATSPSLCAVGSSHLASLPSATYDNIAFHGGPDNVTSTSQSALASSLTIESGMVRPSSAPSPPEAPRQSPPFQQQSHPPPTLARTVSATGRLGVTSSESASSCTQPVYPVAPSYRNAAAGVIRSNQTGGMITFSEANLRSQTSYPHASGSETYRASPTLSGMGDPSALAGSIYQRNLLVSGQAVASKAKSEPLIQGYGKASPGSEPEKFGGVESRSNQEAEHRHSGVGLTFGTVTPEVLHLQHPQQRHTESSEGSTLESNIMSREAERYREHQYNGRCSDNEFAQQQNHAGHSASLTQKGVAHRVAGPLGGGPQAQQRGLEMPGLASGMSEDFPHLDIINELLDEDRLLGAKALNAFLQQPVALHELQRMYDGRVCVNMNSLHGSAERSDNVLPPHDNGGVPHYANSAESILSGLGEGMQLHPYAHSSLQRSLGLPGGLVDAMPGHHWQGRSNDTSTVTGSNGMQVGLDMLMGYPMPSPHLAMADCPPFTLGQNGYPMYSPIKHP</sequence>
<feature type="compositionally biased region" description="Basic and acidic residues" evidence="2">
    <location>
        <begin position="355"/>
        <end position="380"/>
    </location>
</feature>
<feature type="compositionally biased region" description="Basic and acidic residues" evidence="2">
    <location>
        <begin position="463"/>
        <end position="473"/>
    </location>
</feature>
<accession>A0A9D4ZTG1</accession>
<dbReference type="PROSITE" id="PS50144">
    <property type="entry name" value="MATH"/>
    <property type="match status" value="1"/>
</dbReference>
<feature type="compositionally biased region" description="Pro residues" evidence="2">
    <location>
        <begin position="844"/>
        <end position="854"/>
    </location>
</feature>
<feature type="compositionally biased region" description="Basic residues" evidence="2">
    <location>
        <begin position="449"/>
        <end position="462"/>
    </location>
</feature>
<evidence type="ECO:0000259" key="3">
    <source>
        <dbReference type="PROSITE" id="PS50144"/>
    </source>
</evidence>
<dbReference type="PANTHER" id="PTHR47477:SF8">
    <property type="entry name" value="TNF RECEPTOR-ASSOCIATED FACTOR HOMOLOG 1A"/>
    <property type="match status" value="1"/>
</dbReference>
<comment type="caution">
    <text evidence="4">The sequence shown here is derived from an EMBL/GenBank/DDBJ whole genome shotgun (WGS) entry which is preliminary data.</text>
</comment>
<dbReference type="SMART" id="SM00061">
    <property type="entry name" value="MATH"/>
    <property type="match status" value="1"/>
</dbReference>
<organism evidence="4 5">
    <name type="scientific">Adiantum capillus-veneris</name>
    <name type="common">Maidenhair fern</name>
    <dbReference type="NCBI Taxonomy" id="13818"/>
    <lineage>
        <taxon>Eukaryota</taxon>
        <taxon>Viridiplantae</taxon>
        <taxon>Streptophyta</taxon>
        <taxon>Embryophyta</taxon>
        <taxon>Tracheophyta</taxon>
        <taxon>Polypodiopsida</taxon>
        <taxon>Polypodiidae</taxon>
        <taxon>Polypodiales</taxon>
        <taxon>Pteridineae</taxon>
        <taxon>Pteridaceae</taxon>
        <taxon>Vittarioideae</taxon>
        <taxon>Adiantum</taxon>
    </lineage>
</organism>
<dbReference type="InterPro" id="IPR008974">
    <property type="entry name" value="TRAF-like"/>
</dbReference>
<feature type="region of interest" description="Disordered" evidence="2">
    <location>
        <begin position="353"/>
        <end position="380"/>
    </location>
</feature>
<reference evidence="4" key="1">
    <citation type="submission" date="2021-01" db="EMBL/GenBank/DDBJ databases">
        <title>Adiantum capillus-veneris genome.</title>
        <authorList>
            <person name="Fang Y."/>
            <person name="Liao Q."/>
        </authorList>
    </citation>
    <scope>NUCLEOTIDE SEQUENCE</scope>
    <source>
        <strain evidence="4">H3</strain>
        <tissue evidence="4">Leaf</tissue>
    </source>
</reference>
<feature type="region of interest" description="Disordered" evidence="2">
    <location>
        <begin position="836"/>
        <end position="869"/>
    </location>
</feature>
<dbReference type="OrthoDB" id="660257at2759"/>
<dbReference type="Gene3D" id="2.60.210.10">
    <property type="entry name" value="Apoptosis, Tumor Necrosis Factor Receptor Associated Protein 2, Chain A"/>
    <property type="match status" value="1"/>
</dbReference>
<dbReference type="InterPro" id="IPR002083">
    <property type="entry name" value="MATH/TRAF_dom"/>
</dbReference>
<feature type="coiled-coil region" evidence="1">
    <location>
        <begin position="659"/>
        <end position="686"/>
    </location>
</feature>
<feature type="compositionally biased region" description="Polar residues" evidence="2">
    <location>
        <begin position="551"/>
        <end position="574"/>
    </location>
</feature>
<feature type="region of interest" description="Disordered" evidence="2">
    <location>
        <begin position="542"/>
        <end position="609"/>
    </location>
</feature>
<dbReference type="PANTHER" id="PTHR47477">
    <property type="entry name" value="TNF RECEPTOR-ASSOCIATED FACTOR HOMOLOG 1A"/>
    <property type="match status" value="1"/>
</dbReference>
<evidence type="ECO:0000256" key="2">
    <source>
        <dbReference type="SAM" id="MobiDB-lite"/>
    </source>
</evidence>
<feature type="region of interest" description="Disordered" evidence="2">
    <location>
        <begin position="710"/>
        <end position="758"/>
    </location>
</feature>
<dbReference type="Proteomes" id="UP000886520">
    <property type="component" value="Chromosome 1"/>
</dbReference>
<evidence type="ECO:0000313" key="5">
    <source>
        <dbReference type="Proteomes" id="UP000886520"/>
    </source>
</evidence>
<evidence type="ECO:0000313" key="4">
    <source>
        <dbReference type="EMBL" id="KAI5084817.1"/>
    </source>
</evidence>
<feature type="domain" description="MATH" evidence="3">
    <location>
        <begin position="70"/>
        <end position="192"/>
    </location>
</feature>
<keyword evidence="1" id="KW-0175">Coiled coil</keyword>
<proteinExistence type="predicted"/>